<accession>A0A0G8AUH3</accession>
<keyword evidence="1" id="KW-0812">Transmembrane</keyword>
<organism evidence="2 3">
    <name type="scientific">Candidatus Synechococcus spongiarum 15L</name>
    <dbReference type="NCBI Taxonomy" id="1608419"/>
    <lineage>
        <taxon>Bacteria</taxon>
        <taxon>Bacillati</taxon>
        <taxon>Cyanobacteriota</taxon>
        <taxon>Cyanophyceae</taxon>
        <taxon>Synechococcales</taxon>
        <taxon>Synechococcaceae</taxon>
        <taxon>Synechococcus</taxon>
    </lineage>
</organism>
<gene>
    <name evidence="2" type="ORF">TQ37_06785</name>
</gene>
<dbReference type="InterPro" id="IPR045919">
    <property type="entry name" value="DUF6338"/>
</dbReference>
<sequence>MLNLASLDNLPLILICVVPGFIIVSIRSQFLTGRSRSDSRTFLIYVTVSFLYNSFAFPFVDYIELRSQSGFYKILIWLALSLFVPAFLGFLFGLVAQEHWFYKVLRNCGLNTVHPVETAWDCVLGTNMTEQWVIITLKDGIYFGGFCGSESFISSEASERDLYIERIYDIDNNNTWHLRDKTSMLVASGQVSRIELIPQPTTKGEDHHE</sequence>
<name>A0A0G8AUH3_9SYNE</name>
<feature type="transmembrane region" description="Helical" evidence="1">
    <location>
        <begin position="42"/>
        <end position="62"/>
    </location>
</feature>
<dbReference type="EMBL" id="JYFQ01000137">
    <property type="protein sequence ID" value="KKZ11611.1"/>
    <property type="molecule type" value="Genomic_DNA"/>
</dbReference>
<evidence type="ECO:0000313" key="2">
    <source>
        <dbReference type="EMBL" id="KKZ11611.1"/>
    </source>
</evidence>
<dbReference type="Proteomes" id="UP000035037">
    <property type="component" value="Unassembled WGS sequence"/>
</dbReference>
<reference evidence="2 3" key="1">
    <citation type="submission" date="2015-02" db="EMBL/GenBank/DDBJ databases">
        <authorList>
            <person name="Slaby B."/>
            <person name="Hentschel U."/>
        </authorList>
    </citation>
    <scope>NUCLEOTIDE SEQUENCE [LARGE SCALE GENOMIC DNA]</scope>
    <source>
        <strain evidence="2">15L</strain>
    </source>
</reference>
<keyword evidence="1" id="KW-0472">Membrane</keyword>
<protein>
    <submittedName>
        <fullName evidence="2">Uncharacterized protein</fullName>
    </submittedName>
</protein>
<evidence type="ECO:0000256" key="1">
    <source>
        <dbReference type="SAM" id="Phobius"/>
    </source>
</evidence>
<dbReference type="PATRIC" id="fig|1608419.3.peg.463"/>
<reference evidence="2 3" key="2">
    <citation type="submission" date="2015-05" db="EMBL/GenBank/DDBJ databases">
        <title>Lifestyle Evolution in Cyanobacterial Symbionts of Sponges.</title>
        <authorList>
            <person name="Burgsdorf I."/>
            <person name="Slaby B.M."/>
            <person name="Handley K.M."/>
            <person name="Haber M."/>
            <person name="Blom J."/>
            <person name="Marshall C.W."/>
            <person name="Gilbert J.A."/>
            <person name="Hentschel U."/>
            <person name="Steindler L."/>
        </authorList>
    </citation>
    <scope>NUCLEOTIDE SEQUENCE [LARGE SCALE GENOMIC DNA]</scope>
    <source>
        <strain evidence="2">15L</strain>
    </source>
</reference>
<feature type="transmembrane region" description="Helical" evidence="1">
    <location>
        <begin position="74"/>
        <end position="96"/>
    </location>
</feature>
<feature type="transmembrane region" description="Helical" evidence="1">
    <location>
        <begin position="12"/>
        <end position="30"/>
    </location>
</feature>
<comment type="caution">
    <text evidence="2">The sequence shown here is derived from an EMBL/GenBank/DDBJ whole genome shotgun (WGS) entry which is preliminary data.</text>
</comment>
<evidence type="ECO:0000313" key="3">
    <source>
        <dbReference type="Proteomes" id="UP000035037"/>
    </source>
</evidence>
<keyword evidence="1" id="KW-1133">Transmembrane helix</keyword>
<dbReference type="AlphaFoldDB" id="A0A0G8AUH3"/>
<dbReference type="Pfam" id="PF19865">
    <property type="entry name" value="DUF6338"/>
    <property type="match status" value="1"/>
</dbReference>
<proteinExistence type="predicted"/>